<evidence type="ECO:0000259" key="4">
    <source>
        <dbReference type="Pfam" id="PF13354"/>
    </source>
</evidence>
<evidence type="ECO:0000256" key="2">
    <source>
        <dbReference type="ARBA" id="ARBA00009009"/>
    </source>
</evidence>
<organism evidence="5 6">
    <name type="scientific">Geoanaerobacter pelophilus</name>
    <dbReference type="NCBI Taxonomy" id="60036"/>
    <lineage>
        <taxon>Bacteria</taxon>
        <taxon>Pseudomonadati</taxon>
        <taxon>Thermodesulfobacteriota</taxon>
        <taxon>Desulfuromonadia</taxon>
        <taxon>Geobacterales</taxon>
        <taxon>Geobacteraceae</taxon>
        <taxon>Geoanaerobacter</taxon>
    </lineage>
</organism>
<evidence type="ECO:0000256" key="3">
    <source>
        <dbReference type="ARBA" id="ARBA00012865"/>
    </source>
</evidence>
<comment type="catalytic activity">
    <reaction evidence="1">
        <text>a beta-lactam + H2O = a substituted beta-amino acid</text>
        <dbReference type="Rhea" id="RHEA:20401"/>
        <dbReference type="ChEBI" id="CHEBI:15377"/>
        <dbReference type="ChEBI" id="CHEBI:35627"/>
        <dbReference type="ChEBI" id="CHEBI:140347"/>
        <dbReference type="EC" id="3.5.2.6"/>
    </reaction>
</comment>
<dbReference type="EC" id="3.5.2.6" evidence="3"/>
<dbReference type="GO" id="GO:0046677">
    <property type="term" value="P:response to antibiotic"/>
    <property type="evidence" value="ECO:0007669"/>
    <property type="project" value="InterPro"/>
</dbReference>
<comment type="caution">
    <text evidence="5">The sequence shown here is derived from an EMBL/GenBank/DDBJ whole genome shotgun (WGS) entry which is preliminary data.</text>
</comment>
<comment type="similarity">
    <text evidence="2">Belongs to the class-A beta-lactamase family.</text>
</comment>
<reference evidence="5 6" key="1">
    <citation type="submission" date="2021-05" db="EMBL/GenBank/DDBJ databases">
        <title>The draft genome of Geobacter pelophilus DSM 12255.</title>
        <authorList>
            <person name="Xu Z."/>
            <person name="Masuda Y."/>
            <person name="Itoh H."/>
            <person name="Senoo K."/>
        </authorList>
    </citation>
    <scope>NUCLEOTIDE SEQUENCE [LARGE SCALE GENOMIC DNA]</scope>
    <source>
        <strain evidence="5 6">DSM 12255</strain>
    </source>
</reference>
<dbReference type="Pfam" id="PF13354">
    <property type="entry name" value="Beta-lactamase2"/>
    <property type="match status" value="1"/>
</dbReference>
<evidence type="ECO:0000313" key="6">
    <source>
        <dbReference type="Proteomes" id="UP000811899"/>
    </source>
</evidence>
<keyword evidence="6" id="KW-1185">Reference proteome</keyword>
<dbReference type="EMBL" id="JAHCVJ010000001">
    <property type="protein sequence ID" value="MBT0663684.1"/>
    <property type="molecule type" value="Genomic_DNA"/>
</dbReference>
<sequence length="332" mass="38074">MTRQTVKRIVICLVFPALLFGAGWYAHDWHDRSSSNMPERRARLSGFKYISPLLDVELPEGYEVNREPIPFKQKVAKFVDQQIKSGAVRNMSVYYRDLSDGPWFGINERAKYHPASMMKVPVMIAWLKRAEKDPSVLKSKLTFDEKIYTGPPQKLKPEQTLQSGHSYTIEELLLHMMQFSDNKALKLLGSVMSQEEFEYVLDNMDITSDPDYDHNSITVRTYSGFLRILYNASFLNKEMSELALQMMSSQDFPQGMAAGIPPGVKLASKFGEYWTKENPNLYQLHEFGIVYHPKGPYILGILTQGHDGEKQADIIRAVSEIVYKSVDMPNRK</sequence>
<protein>
    <recommendedName>
        <fullName evidence="3">beta-lactamase</fullName>
        <ecNumber evidence="3">3.5.2.6</ecNumber>
    </recommendedName>
</protein>
<dbReference type="GO" id="GO:0008800">
    <property type="term" value="F:beta-lactamase activity"/>
    <property type="evidence" value="ECO:0007669"/>
    <property type="project" value="UniProtKB-EC"/>
</dbReference>
<name>A0AAW4L6Q7_9BACT</name>
<dbReference type="RefSeq" id="WP_214170404.1">
    <property type="nucleotide sequence ID" value="NZ_JAHCVJ010000001.1"/>
</dbReference>
<dbReference type="Gene3D" id="3.40.710.10">
    <property type="entry name" value="DD-peptidase/beta-lactamase superfamily"/>
    <property type="match status" value="1"/>
</dbReference>
<evidence type="ECO:0000313" key="5">
    <source>
        <dbReference type="EMBL" id="MBT0663684.1"/>
    </source>
</evidence>
<proteinExistence type="inferred from homology"/>
<dbReference type="SUPFAM" id="SSF56601">
    <property type="entry name" value="beta-lactamase/transpeptidase-like"/>
    <property type="match status" value="1"/>
</dbReference>
<dbReference type="PANTHER" id="PTHR35333">
    <property type="entry name" value="BETA-LACTAMASE"/>
    <property type="match status" value="1"/>
</dbReference>
<dbReference type="InterPro" id="IPR000871">
    <property type="entry name" value="Beta-lactam_class-A"/>
</dbReference>
<evidence type="ECO:0000256" key="1">
    <source>
        <dbReference type="ARBA" id="ARBA00001526"/>
    </source>
</evidence>
<dbReference type="PANTHER" id="PTHR35333:SF3">
    <property type="entry name" value="BETA-LACTAMASE-TYPE TRANSPEPTIDASE FOLD CONTAINING PROTEIN"/>
    <property type="match status" value="1"/>
</dbReference>
<accession>A0AAW4L6Q7</accession>
<keyword evidence="5" id="KW-0378">Hydrolase</keyword>
<dbReference type="GO" id="GO:0030655">
    <property type="term" value="P:beta-lactam antibiotic catabolic process"/>
    <property type="evidence" value="ECO:0007669"/>
    <property type="project" value="InterPro"/>
</dbReference>
<dbReference type="AlphaFoldDB" id="A0AAW4L6Q7"/>
<dbReference type="InterPro" id="IPR045155">
    <property type="entry name" value="Beta-lactam_cat"/>
</dbReference>
<gene>
    <name evidence="5" type="ORF">KI809_05150</name>
</gene>
<dbReference type="Proteomes" id="UP000811899">
    <property type="component" value="Unassembled WGS sequence"/>
</dbReference>
<dbReference type="InterPro" id="IPR012338">
    <property type="entry name" value="Beta-lactam/transpept-like"/>
</dbReference>
<feature type="domain" description="Beta-lactamase class A catalytic" evidence="4">
    <location>
        <begin position="92"/>
        <end position="303"/>
    </location>
</feature>